<protein>
    <submittedName>
        <fullName evidence="1">Uncharacterized protein</fullName>
    </submittedName>
</protein>
<dbReference type="EMBL" id="UOFC01000051">
    <property type="protein sequence ID" value="VAW45283.1"/>
    <property type="molecule type" value="Genomic_DNA"/>
</dbReference>
<sequence length="244" mass="28016">MKFELLTGKRALGCAYSKDYTEWAESLLYENVESENVAILASMGYERDPDSEEIEAYFQKSLKDLGLTLPDEKEGLKIYAKALCEQIVSGDLESEKGVSILEAFYSKSDYEAIYSIWDELSEDLWMVSDHEGSIFNTGLSYENKNEYIKAVAAQFIELIEMNLPDRFFCLCACPECGYIGENELEVIDKPWMPDKIYRLIYKRGQMQRAICANCKRPFPNNMSDYEGRKQYISVKSANRVTEGL</sequence>
<accession>A0A3B0VYQ2</accession>
<gene>
    <name evidence="1" type="ORF">MNBD_GAMMA03-361</name>
</gene>
<evidence type="ECO:0000313" key="1">
    <source>
        <dbReference type="EMBL" id="VAW45283.1"/>
    </source>
</evidence>
<dbReference type="AlphaFoldDB" id="A0A3B0VYQ2"/>
<proteinExistence type="predicted"/>
<name>A0A3B0VYQ2_9ZZZZ</name>
<reference evidence="1" key="1">
    <citation type="submission" date="2018-06" db="EMBL/GenBank/DDBJ databases">
        <authorList>
            <person name="Zhirakovskaya E."/>
        </authorList>
    </citation>
    <scope>NUCLEOTIDE SEQUENCE</scope>
</reference>
<organism evidence="1">
    <name type="scientific">hydrothermal vent metagenome</name>
    <dbReference type="NCBI Taxonomy" id="652676"/>
    <lineage>
        <taxon>unclassified sequences</taxon>
        <taxon>metagenomes</taxon>
        <taxon>ecological metagenomes</taxon>
    </lineage>
</organism>